<gene>
    <name evidence="2" type="ORF">GSI_01591</name>
</gene>
<dbReference type="SUPFAM" id="SSF54695">
    <property type="entry name" value="POZ domain"/>
    <property type="match status" value="1"/>
</dbReference>
<dbReference type="AlphaFoldDB" id="A0A2G8SQ85"/>
<dbReference type="Proteomes" id="UP000230002">
    <property type="component" value="Unassembled WGS sequence"/>
</dbReference>
<accession>A0A2G8SQ85</accession>
<dbReference type="InterPro" id="IPR000210">
    <property type="entry name" value="BTB/POZ_dom"/>
</dbReference>
<dbReference type="Gene3D" id="3.30.710.10">
    <property type="entry name" value="Potassium Channel Kv1.1, Chain A"/>
    <property type="match status" value="1"/>
</dbReference>
<evidence type="ECO:0000313" key="3">
    <source>
        <dbReference type="Proteomes" id="UP000230002"/>
    </source>
</evidence>
<sequence length="292" mass="32646">MASHPNGRPVTNILRAPFDDEDADIIFRSSDGVDFRLYRVILAKASPVFRTMLQLPQPSSTPTAPSAPDDHELHVVTLTEDAKTLENVLRLCYPVEDPSLTSMGDIHSVLEAARKYEIAAVAANLRWALMCMLPQEPLRVYAIAYMMEMEDLAKKAATLFLDDPQFHFPPSPPPEFSVLPTLAVYAVHAYRQDCAVAVSRVLATEDWTSQNFVWLTCPNGMMVRMGPRNVPVQKWFEMYFELLKAALRERPSGRTVRSFFTSAGAGEAFSQMAVQIKFSFSITHEDGVASDN</sequence>
<dbReference type="SMART" id="SM00225">
    <property type="entry name" value="BTB"/>
    <property type="match status" value="1"/>
</dbReference>
<comment type="caution">
    <text evidence="2">The sequence shown here is derived from an EMBL/GenBank/DDBJ whole genome shotgun (WGS) entry which is preliminary data.</text>
</comment>
<evidence type="ECO:0000313" key="2">
    <source>
        <dbReference type="EMBL" id="PIL35931.1"/>
    </source>
</evidence>
<proteinExistence type="predicted"/>
<name>A0A2G8SQ85_9APHY</name>
<protein>
    <recommendedName>
        <fullName evidence="1">BTB domain-containing protein</fullName>
    </recommendedName>
</protein>
<feature type="domain" description="BTB" evidence="1">
    <location>
        <begin position="23"/>
        <end position="93"/>
    </location>
</feature>
<dbReference type="PROSITE" id="PS50097">
    <property type="entry name" value="BTB"/>
    <property type="match status" value="1"/>
</dbReference>
<dbReference type="Pfam" id="PF00651">
    <property type="entry name" value="BTB"/>
    <property type="match status" value="1"/>
</dbReference>
<organism evidence="2 3">
    <name type="scientific">Ganoderma sinense ZZ0214-1</name>
    <dbReference type="NCBI Taxonomy" id="1077348"/>
    <lineage>
        <taxon>Eukaryota</taxon>
        <taxon>Fungi</taxon>
        <taxon>Dikarya</taxon>
        <taxon>Basidiomycota</taxon>
        <taxon>Agaricomycotina</taxon>
        <taxon>Agaricomycetes</taxon>
        <taxon>Polyporales</taxon>
        <taxon>Polyporaceae</taxon>
        <taxon>Ganoderma</taxon>
    </lineage>
</organism>
<dbReference type="InterPro" id="IPR011333">
    <property type="entry name" value="SKP1/BTB/POZ_sf"/>
</dbReference>
<dbReference type="STRING" id="1077348.A0A2G8SQ85"/>
<dbReference type="OrthoDB" id="6359816at2759"/>
<keyword evidence="3" id="KW-1185">Reference proteome</keyword>
<dbReference type="EMBL" id="AYKW01000002">
    <property type="protein sequence ID" value="PIL35931.1"/>
    <property type="molecule type" value="Genomic_DNA"/>
</dbReference>
<evidence type="ECO:0000259" key="1">
    <source>
        <dbReference type="PROSITE" id="PS50097"/>
    </source>
</evidence>
<dbReference type="CDD" id="cd18186">
    <property type="entry name" value="BTB_POZ_ZBTB_KLHL-like"/>
    <property type="match status" value="1"/>
</dbReference>
<reference evidence="2 3" key="1">
    <citation type="journal article" date="2015" name="Sci. Rep.">
        <title>Chromosome-level genome map provides insights into diverse defense mechanisms in the medicinal fungus Ganoderma sinense.</title>
        <authorList>
            <person name="Zhu Y."/>
            <person name="Xu J."/>
            <person name="Sun C."/>
            <person name="Zhou S."/>
            <person name="Xu H."/>
            <person name="Nelson D.R."/>
            <person name="Qian J."/>
            <person name="Song J."/>
            <person name="Luo H."/>
            <person name="Xiang L."/>
            <person name="Li Y."/>
            <person name="Xu Z."/>
            <person name="Ji A."/>
            <person name="Wang L."/>
            <person name="Lu S."/>
            <person name="Hayward A."/>
            <person name="Sun W."/>
            <person name="Li X."/>
            <person name="Schwartz D.C."/>
            <person name="Wang Y."/>
            <person name="Chen S."/>
        </authorList>
    </citation>
    <scope>NUCLEOTIDE SEQUENCE [LARGE SCALE GENOMIC DNA]</scope>
    <source>
        <strain evidence="2 3">ZZ0214-1</strain>
    </source>
</reference>